<keyword evidence="2" id="KW-1185">Reference proteome</keyword>
<organism evidence="1 2">
    <name type="scientific">Ampelomyces quisqualis</name>
    <name type="common">Powdery mildew agent</name>
    <dbReference type="NCBI Taxonomy" id="50730"/>
    <lineage>
        <taxon>Eukaryota</taxon>
        <taxon>Fungi</taxon>
        <taxon>Dikarya</taxon>
        <taxon>Ascomycota</taxon>
        <taxon>Pezizomycotina</taxon>
        <taxon>Dothideomycetes</taxon>
        <taxon>Pleosporomycetidae</taxon>
        <taxon>Pleosporales</taxon>
        <taxon>Pleosporineae</taxon>
        <taxon>Phaeosphaeriaceae</taxon>
        <taxon>Ampelomyces</taxon>
    </lineage>
</organism>
<dbReference type="Proteomes" id="UP000800096">
    <property type="component" value="Unassembled WGS sequence"/>
</dbReference>
<gene>
    <name evidence="1" type="ORF">BDU57DRAFT_517411</name>
</gene>
<dbReference type="EMBL" id="ML979135">
    <property type="protein sequence ID" value="KAF1916982.1"/>
    <property type="molecule type" value="Genomic_DNA"/>
</dbReference>
<proteinExistence type="predicted"/>
<evidence type="ECO:0000313" key="2">
    <source>
        <dbReference type="Proteomes" id="UP000800096"/>
    </source>
</evidence>
<reference evidence="1" key="1">
    <citation type="journal article" date="2020" name="Stud. Mycol.">
        <title>101 Dothideomycetes genomes: a test case for predicting lifestyles and emergence of pathogens.</title>
        <authorList>
            <person name="Haridas S."/>
            <person name="Albert R."/>
            <person name="Binder M."/>
            <person name="Bloem J."/>
            <person name="Labutti K."/>
            <person name="Salamov A."/>
            <person name="Andreopoulos B."/>
            <person name="Baker S."/>
            <person name="Barry K."/>
            <person name="Bills G."/>
            <person name="Bluhm B."/>
            <person name="Cannon C."/>
            <person name="Castanera R."/>
            <person name="Culley D."/>
            <person name="Daum C."/>
            <person name="Ezra D."/>
            <person name="Gonzalez J."/>
            <person name="Henrissat B."/>
            <person name="Kuo A."/>
            <person name="Liang C."/>
            <person name="Lipzen A."/>
            <person name="Lutzoni F."/>
            <person name="Magnuson J."/>
            <person name="Mondo S."/>
            <person name="Nolan M."/>
            <person name="Ohm R."/>
            <person name="Pangilinan J."/>
            <person name="Park H.-J."/>
            <person name="Ramirez L."/>
            <person name="Alfaro M."/>
            <person name="Sun H."/>
            <person name="Tritt A."/>
            <person name="Yoshinaga Y."/>
            <person name="Zwiers L.-H."/>
            <person name="Turgeon B."/>
            <person name="Goodwin S."/>
            <person name="Spatafora J."/>
            <person name="Crous P."/>
            <person name="Grigoriev I."/>
        </authorList>
    </citation>
    <scope>NUCLEOTIDE SEQUENCE</scope>
    <source>
        <strain evidence="1">HMLAC05119</strain>
    </source>
</reference>
<dbReference type="AlphaFoldDB" id="A0A6A5QNP7"/>
<accession>A0A6A5QNP7</accession>
<evidence type="ECO:0000313" key="1">
    <source>
        <dbReference type="EMBL" id="KAF1916982.1"/>
    </source>
</evidence>
<protein>
    <submittedName>
        <fullName evidence="1">Uncharacterized protein</fullName>
    </submittedName>
</protein>
<name>A0A6A5QNP7_AMPQU</name>
<sequence>MPPRLAPFRALPAPTLRNFSARIAPRLTTYVGKSNHLILRRFSTELPGNTIKFTVERKFKPDDTSINLLRANNGTPPFSAFEYLGSHDFTEAHYGIRWRELGDNDPAYLGGRQDIYWVGQNWDDGRNMFVKMRCCGDNINGGYMEFHGEDEVDDYLMKTIGIHELRDGIEMSTKRETWRVEDYIIILDKTLTSGRFIRPDRVGVEDLHMTASLSWSTEIEEGGEQRMWEVVNHRMETFMQHHKWSFGPAPTLEDDKLAQCFEAQRWDIGPWTGGCQVRGLRKPAP</sequence>